<dbReference type="GO" id="GO:0005886">
    <property type="term" value="C:plasma membrane"/>
    <property type="evidence" value="ECO:0007669"/>
    <property type="project" value="TreeGrafter"/>
</dbReference>
<evidence type="ECO:0000259" key="12">
    <source>
        <dbReference type="Pfam" id="PF25508"/>
    </source>
</evidence>
<dbReference type="InterPro" id="IPR041491">
    <property type="entry name" value="TRPM_SLOG"/>
</dbReference>
<dbReference type="InterPro" id="IPR057366">
    <property type="entry name" value="TRPM-like"/>
</dbReference>
<feature type="transmembrane region" description="Helical" evidence="9">
    <location>
        <begin position="972"/>
        <end position="992"/>
    </location>
</feature>
<feature type="transmembrane region" description="Helical" evidence="9">
    <location>
        <begin position="1112"/>
        <end position="1137"/>
    </location>
</feature>
<keyword evidence="3 9" id="KW-0812">Transmembrane</keyword>
<keyword evidence="4 9" id="KW-1133">Transmembrane helix</keyword>
<sequence length="1432" mass="163699">MGSEDVGECEQLQSSRHLNDSGISAVGRRMSRQDSHHHKRAHISSTWLERVFQRRECIKFIPADDHSDRCCCGRVSAEHSQLALSRFTSSVVTRGARFHLSSAGQSSGNWTIGTCTACTPTDAYGTVEFQGGTHVHKARYLRLSFDSDPADIMNLMERLWGLERPRLVISVHGGTSDFNVPEKLGRVFREGLLKAAETTGAWVLTSGLDSGVVKHVAKALDEAGISARMRSRIVTVGIAPWGMLQRREQLIGHDTHVVYDRQNSTNTPIISPSNERGESPKTTFGGVPLNDRGSYFLLADNGTSNRYGAEIVLRRRLEEFLAKNVGENRRRIPTICVALEGGICTLNAIYRCLLGQPPIPVIVCEGSGRVCDLLALGVRHFGDNGKLPPKMRAHLLALAGKLTVNNKNPCNSPEALLYRISQCVEKRNNLLTVFRVPENHLQHFQPDEHKMDRVILRALLHGQDLTPVDQLLLTLAWGREDIAKSEIFNKSSLYPSDPDWLIQPMMEALLSSKVEFVRLFLEQGLSPRRFLTFQRLEYLYNAVPSLLIPLMSSSNQQPKGGSIQGGKSAFSLPEIGAAIERLMGNAFRSTYTTRTFKLRYERAKSLSGQKQFFKTSQSKQLSSLQMCLSGSSDYEEEGLKQPKRKSALTIPPLGWEEEGDTGTNSSNTQKHPEFSFPFNELMLWAVLTKRHEMAKLFWQHGEEPLAKALAAIRLYKCMSREVAHDYAEMEVSNQLRECAQEFRDYSLELLNHCHEQDQRMTMRLLGAELPNWGQQSCLSLAVIANNKRFLAHPCCQILLAELWHGGLRLRNQSNIKVILGLLLPPSILLLDFKTPLYTSNTERSNHTTFIGSLESERPLLGNDCVGDDNLKEMVEDASFEKKNQNPLCLCSSKFGMFYSAPITSFWVWAISFLFFMFLLIYVLLIEFPAQVTYIEWLIFAYVLALGMEHFRKLLILEASSILEKIKIFYSKYWNMLTTVAILSYFVGFAFRFDPVRVHSHSRVILAVNSVLWHMKTFDYMSVHSRIGPYITMAGKMVLAMSYIIALLMVTLMAFGVARQSITFPHEKWSWILVRNIFYKPYFMLYGEVYAGEIDTCGDEGTNCVPGHWIPPILMTVFLLIANILLINMLIAIFNNIFNVTNAMSRQVWMFQRYGQVLEYKSTPVLPPPFTPIAHIFMLFRRICKSRMLCPFHYDEQQHKSTNLNEFQLRTDELRDLQDFEEDCMDDLARRKFRLKDNNCPERRRNSDRHCFSDFSSSCNRELLVQLQKMQSKIDKLEQSQEKLVGKFEERQIKKYQEEQQTKENHEKQLNKKEDKLNKKEIPKAKVLPMTLNNEELNVLEEEQQINIPQILIPEEEEDREESSDSSGHSNQSYENEENLVGGGIEIERDQGENDRQQQPQQGHLNIIDDNRQRNYSVSLSEDLEQMFGMLKM</sequence>
<evidence type="ECO:0000313" key="14">
    <source>
        <dbReference type="Proteomes" id="UP000580250"/>
    </source>
</evidence>
<evidence type="ECO:0000256" key="7">
    <source>
        <dbReference type="ARBA" id="ARBA00023303"/>
    </source>
</evidence>
<dbReference type="GO" id="GO:0030001">
    <property type="term" value="P:metal ion transport"/>
    <property type="evidence" value="ECO:0007669"/>
    <property type="project" value="TreeGrafter"/>
</dbReference>
<feature type="transmembrane region" description="Helical" evidence="9">
    <location>
        <begin position="1037"/>
        <end position="1057"/>
    </location>
</feature>
<feature type="compositionally biased region" description="Basic and acidic residues" evidence="8">
    <location>
        <begin position="1385"/>
        <end position="1395"/>
    </location>
</feature>
<feature type="domain" description="Ion transport" evidence="10">
    <location>
        <begin position="907"/>
        <end position="1142"/>
    </location>
</feature>
<feature type="domain" description="TRPM SLOG" evidence="11">
    <location>
        <begin position="138"/>
        <end position="402"/>
    </location>
</feature>
<evidence type="ECO:0000256" key="5">
    <source>
        <dbReference type="ARBA" id="ARBA00023065"/>
    </source>
</evidence>
<evidence type="ECO:0000256" key="6">
    <source>
        <dbReference type="ARBA" id="ARBA00023136"/>
    </source>
</evidence>
<evidence type="ECO:0000259" key="11">
    <source>
        <dbReference type="Pfam" id="PF18139"/>
    </source>
</evidence>
<dbReference type="InterPro" id="IPR005821">
    <property type="entry name" value="Ion_trans_dom"/>
</dbReference>
<feature type="region of interest" description="Disordered" evidence="8">
    <location>
        <begin position="1355"/>
        <end position="1412"/>
    </location>
</feature>
<evidence type="ECO:0000256" key="9">
    <source>
        <dbReference type="SAM" id="Phobius"/>
    </source>
</evidence>
<keyword evidence="6 9" id="KW-0472">Membrane</keyword>
<dbReference type="EMBL" id="CAJEWN010000095">
    <property type="protein sequence ID" value="CAD2163035.1"/>
    <property type="molecule type" value="Genomic_DNA"/>
</dbReference>
<feature type="region of interest" description="Disordered" evidence="8">
    <location>
        <begin position="635"/>
        <end position="672"/>
    </location>
</feature>
<name>A0A6V7UQ14_MELEN</name>
<feature type="transmembrane region" description="Helical" evidence="9">
    <location>
        <begin position="931"/>
        <end position="950"/>
    </location>
</feature>
<keyword evidence="7" id="KW-0407">Ion channel</keyword>
<keyword evidence="5" id="KW-0406">Ion transport</keyword>
<dbReference type="Pfam" id="PF18139">
    <property type="entry name" value="LSDAT_euk"/>
    <property type="match status" value="1"/>
</dbReference>
<accession>A0A6V7UQ14</accession>
<gene>
    <name evidence="13" type="ORF">MENT_LOCUS15769</name>
</gene>
<keyword evidence="2" id="KW-0813">Transport</keyword>
<reference evidence="13 14" key="1">
    <citation type="submission" date="2020-08" db="EMBL/GenBank/DDBJ databases">
        <authorList>
            <person name="Koutsovoulos G."/>
            <person name="Danchin GJ E."/>
        </authorList>
    </citation>
    <scope>NUCLEOTIDE SEQUENCE [LARGE SCALE GENOMIC DNA]</scope>
</reference>
<evidence type="ECO:0000259" key="10">
    <source>
        <dbReference type="Pfam" id="PF00520"/>
    </source>
</evidence>
<feature type="region of interest" description="Disordered" evidence="8">
    <location>
        <begin position="1295"/>
        <end position="1317"/>
    </location>
</feature>
<evidence type="ECO:0000256" key="3">
    <source>
        <dbReference type="ARBA" id="ARBA00022692"/>
    </source>
</evidence>
<dbReference type="Proteomes" id="UP000580250">
    <property type="component" value="Unassembled WGS sequence"/>
</dbReference>
<evidence type="ECO:0000256" key="2">
    <source>
        <dbReference type="ARBA" id="ARBA00022448"/>
    </source>
</evidence>
<evidence type="ECO:0000256" key="1">
    <source>
        <dbReference type="ARBA" id="ARBA00004141"/>
    </source>
</evidence>
<feature type="transmembrane region" description="Helical" evidence="9">
    <location>
        <begin position="905"/>
        <end position="924"/>
    </location>
</feature>
<dbReference type="Pfam" id="PF00520">
    <property type="entry name" value="Ion_trans"/>
    <property type="match status" value="1"/>
</dbReference>
<dbReference type="GO" id="GO:0005261">
    <property type="term" value="F:monoatomic cation channel activity"/>
    <property type="evidence" value="ECO:0007669"/>
    <property type="project" value="TreeGrafter"/>
</dbReference>
<dbReference type="Pfam" id="PF25508">
    <property type="entry name" value="TRPM2"/>
    <property type="match status" value="2"/>
</dbReference>
<comment type="caution">
    <text evidence="13">The sequence shown here is derived from an EMBL/GenBank/DDBJ whole genome shotgun (WGS) entry which is preliminary data.</text>
</comment>
<comment type="subcellular location">
    <subcellularLocation>
        <location evidence="1">Membrane</location>
        <topology evidence="1">Multi-pass membrane protein</topology>
    </subcellularLocation>
</comment>
<dbReference type="PANTHER" id="PTHR13800">
    <property type="entry name" value="TRANSIENT RECEPTOR POTENTIAL CATION CHANNEL, SUBFAMILY M, MEMBER 6"/>
    <property type="match status" value="1"/>
</dbReference>
<proteinExistence type="predicted"/>
<evidence type="ECO:0000256" key="8">
    <source>
        <dbReference type="SAM" id="MobiDB-lite"/>
    </source>
</evidence>
<organism evidence="13 14">
    <name type="scientific">Meloidogyne enterolobii</name>
    <name type="common">Root-knot nematode worm</name>
    <name type="synonym">Meloidogyne mayaguensis</name>
    <dbReference type="NCBI Taxonomy" id="390850"/>
    <lineage>
        <taxon>Eukaryota</taxon>
        <taxon>Metazoa</taxon>
        <taxon>Ecdysozoa</taxon>
        <taxon>Nematoda</taxon>
        <taxon>Chromadorea</taxon>
        <taxon>Rhabditida</taxon>
        <taxon>Tylenchina</taxon>
        <taxon>Tylenchomorpha</taxon>
        <taxon>Tylenchoidea</taxon>
        <taxon>Meloidogynidae</taxon>
        <taxon>Meloidogyninae</taxon>
        <taxon>Meloidogyne</taxon>
    </lineage>
</organism>
<dbReference type="OrthoDB" id="301415at2759"/>
<dbReference type="PANTHER" id="PTHR13800:SF1">
    <property type="entry name" value="TRANSIENT RECEPTOR POTENTIAL CATION CHANNEL TRPM"/>
    <property type="match status" value="1"/>
</dbReference>
<feature type="domain" description="TRPM-like" evidence="12">
    <location>
        <begin position="667"/>
        <end position="792"/>
    </location>
</feature>
<dbReference type="InterPro" id="IPR050927">
    <property type="entry name" value="TRPM"/>
</dbReference>
<feature type="domain" description="TRPM-like" evidence="12">
    <location>
        <begin position="486"/>
        <end position="622"/>
    </location>
</feature>
<evidence type="ECO:0000256" key="4">
    <source>
        <dbReference type="ARBA" id="ARBA00022989"/>
    </source>
</evidence>
<evidence type="ECO:0000313" key="13">
    <source>
        <dbReference type="EMBL" id="CAD2163035.1"/>
    </source>
</evidence>
<protein>
    <submittedName>
        <fullName evidence="13">Uncharacterized protein</fullName>
    </submittedName>
</protein>